<sequence length="221" mass="25701">MVMIDKIVSHPASGDSDVTKLLDEREVFACQGKDKRGRRIVRIVGKFFPAKVVKEEDLRKYLEMRIFPKLVTDEGDVVPFCLVYVHTRVQKSENFLGFSSLRSIYEELPTSFREKLESVYFVHPGLQSRLFLATVGRFLFSSGLYRKVIYIGRLEFLWIHVKEDGELEIPEFVFDHDDALEYRPLMDYGIEKSNYLGYYDETATVDCSISSIRPRSLRCIS</sequence>
<accession>A0A0K9PIY9</accession>
<dbReference type="PANTHER" id="PTHR48411:SF1">
    <property type="entry name" value="OS01G0948300 PROTEIN"/>
    <property type="match status" value="1"/>
</dbReference>
<evidence type="ECO:0000313" key="3">
    <source>
        <dbReference type="Proteomes" id="UP000036987"/>
    </source>
</evidence>
<keyword evidence="3" id="KW-1185">Reference proteome</keyword>
<proteinExistence type="predicted"/>
<reference evidence="3" key="1">
    <citation type="journal article" date="2016" name="Nature">
        <title>The genome of the seagrass Zostera marina reveals angiosperm adaptation to the sea.</title>
        <authorList>
            <person name="Olsen J.L."/>
            <person name="Rouze P."/>
            <person name="Verhelst B."/>
            <person name="Lin Y.-C."/>
            <person name="Bayer T."/>
            <person name="Collen J."/>
            <person name="Dattolo E."/>
            <person name="De Paoli E."/>
            <person name="Dittami S."/>
            <person name="Maumus F."/>
            <person name="Michel G."/>
            <person name="Kersting A."/>
            <person name="Lauritano C."/>
            <person name="Lohaus R."/>
            <person name="Toepel M."/>
            <person name="Tonon T."/>
            <person name="Vanneste K."/>
            <person name="Amirebrahimi M."/>
            <person name="Brakel J."/>
            <person name="Bostroem C."/>
            <person name="Chovatia M."/>
            <person name="Grimwood J."/>
            <person name="Jenkins J.W."/>
            <person name="Jueterbock A."/>
            <person name="Mraz A."/>
            <person name="Stam W.T."/>
            <person name="Tice H."/>
            <person name="Bornberg-Bauer E."/>
            <person name="Green P.J."/>
            <person name="Pearson G.A."/>
            <person name="Procaccini G."/>
            <person name="Duarte C.M."/>
            <person name="Schmutz J."/>
            <person name="Reusch T.B.H."/>
            <person name="Van de Peer Y."/>
        </authorList>
    </citation>
    <scope>NUCLEOTIDE SEQUENCE [LARGE SCALE GENOMIC DNA]</scope>
    <source>
        <strain evidence="3">cv. Finnish</strain>
    </source>
</reference>
<dbReference type="SMART" id="SM00516">
    <property type="entry name" value="SEC14"/>
    <property type="match status" value="1"/>
</dbReference>
<gene>
    <name evidence="2" type="ORF">ZOSMA_248G00350</name>
</gene>
<evidence type="ECO:0000259" key="1">
    <source>
        <dbReference type="SMART" id="SM00516"/>
    </source>
</evidence>
<dbReference type="InterPro" id="IPR001251">
    <property type="entry name" value="CRAL-TRIO_dom"/>
</dbReference>
<dbReference type="STRING" id="29655.A0A0K9PIY9"/>
<comment type="caution">
    <text evidence="2">The sequence shown here is derived from an EMBL/GenBank/DDBJ whole genome shotgun (WGS) entry which is preliminary data.</text>
</comment>
<dbReference type="InterPro" id="IPR036865">
    <property type="entry name" value="CRAL-TRIO_dom_sf"/>
</dbReference>
<protein>
    <submittedName>
        <fullName evidence="2">Cellular retinaldehyde-binding/triple function, C-terminal</fullName>
    </submittedName>
</protein>
<dbReference type="AlphaFoldDB" id="A0A0K9PIY9"/>
<dbReference type="OMA" id="GMEGDHP"/>
<dbReference type="OrthoDB" id="365077at2759"/>
<dbReference type="PANTHER" id="PTHR48411">
    <property type="entry name" value="OS01G0948300 PROTEIN"/>
    <property type="match status" value="1"/>
</dbReference>
<evidence type="ECO:0000313" key="2">
    <source>
        <dbReference type="EMBL" id="KMZ68195.1"/>
    </source>
</evidence>
<dbReference type="Gene3D" id="3.40.525.10">
    <property type="entry name" value="CRAL-TRIO lipid binding domain"/>
    <property type="match status" value="1"/>
</dbReference>
<organism evidence="2 3">
    <name type="scientific">Zostera marina</name>
    <name type="common">Eelgrass</name>
    <dbReference type="NCBI Taxonomy" id="29655"/>
    <lineage>
        <taxon>Eukaryota</taxon>
        <taxon>Viridiplantae</taxon>
        <taxon>Streptophyta</taxon>
        <taxon>Embryophyta</taxon>
        <taxon>Tracheophyta</taxon>
        <taxon>Spermatophyta</taxon>
        <taxon>Magnoliopsida</taxon>
        <taxon>Liliopsida</taxon>
        <taxon>Zosteraceae</taxon>
        <taxon>Zostera</taxon>
    </lineage>
</organism>
<name>A0A0K9PIY9_ZOSMR</name>
<dbReference type="Proteomes" id="UP000036987">
    <property type="component" value="Unassembled WGS sequence"/>
</dbReference>
<dbReference type="EMBL" id="LFYR01000861">
    <property type="protein sequence ID" value="KMZ68195.1"/>
    <property type="molecule type" value="Genomic_DNA"/>
</dbReference>
<feature type="domain" description="CRAL-TRIO" evidence="1">
    <location>
        <begin position="21"/>
        <end position="178"/>
    </location>
</feature>
<dbReference type="Pfam" id="PF13716">
    <property type="entry name" value="CRAL_TRIO_2"/>
    <property type="match status" value="1"/>
</dbReference>